<protein>
    <submittedName>
        <fullName evidence="1">Uncharacterized protein</fullName>
    </submittedName>
</protein>
<name>A0A225CJP0_9MICO</name>
<dbReference type="AlphaFoldDB" id="A0A225CJP0"/>
<dbReference type="EMBL" id="MZMQ01000001">
    <property type="protein sequence ID" value="OQJ61962.1"/>
    <property type="molecule type" value="Genomic_DNA"/>
</dbReference>
<evidence type="ECO:0000313" key="2">
    <source>
        <dbReference type="Proteomes" id="UP000215316"/>
    </source>
</evidence>
<evidence type="ECO:0000313" key="1">
    <source>
        <dbReference type="EMBL" id="OQJ61962.1"/>
    </source>
</evidence>
<gene>
    <name evidence="1" type="ORF">B5P24_02415</name>
</gene>
<reference evidence="1" key="1">
    <citation type="submission" date="2017-08" db="EMBL/GenBank/DDBJ databases">
        <title>Genomes of multiple Clavibacter strains from different subspecies.</title>
        <authorList>
            <person name="Yuan X.-K."/>
            <person name="Li X.-S."/>
            <person name="Nie J."/>
            <person name="De Boer S.H."/>
        </authorList>
    </citation>
    <scope>NUCLEOTIDE SEQUENCE [LARGE SCALE GENOMIC DNA]</scope>
    <source>
        <strain evidence="1">ATCC 33566</strain>
    </source>
</reference>
<comment type="caution">
    <text evidence="1">The sequence shown here is derived from an EMBL/GenBank/DDBJ whole genome shotgun (WGS) entry which is preliminary data.</text>
</comment>
<dbReference type="RefSeq" id="WP_094126360.1">
    <property type="nucleotide sequence ID" value="NZ_CP040788.1"/>
</dbReference>
<dbReference type="Proteomes" id="UP000215316">
    <property type="component" value="Unassembled WGS sequence"/>
</dbReference>
<organism evidence="1 2">
    <name type="scientific">Clavibacter tessellarius</name>
    <dbReference type="NCBI Taxonomy" id="31965"/>
    <lineage>
        <taxon>Bacteria</taxon>
        <taxon>Bacillati</taxon>
        <taxon>Actinomycetota</taxon>
        <taxon>Actinomycetes</taxon>
        <taxon>Micrococcales</taxon>
        <taxon>Microbacteriaceae</taxon>
        <taxon>Clavibacter</taxon>
    </lineage>
</organism>
<accession>A0A225CJP0</accession>
<sequence length="279" mass="29105">MSIRSRAARSLTPRTMLAHTALTAVAVIGLVIAAPGSDAFAAGLASPQERVAASLEHGHFLDDVSAGRITEADVDIVSTTGMDVFGHHVDKWAGLTPEEEATQGKAVAEFRASAATDPETAESIASLRSASAQMDSALASAPDGTSTTSYRPAPLSGDAPVAESKHWWSRFIPHIHINVPKIIHRIQGIIGQTPNILQPIAPQWVFFNNALIRSVMAAAGSTVAGLVCAAFPDLTKITCVMIAGAAAGLLEFVKTNGICGGHGASMHIPLPDIRFHCGH</sequence>
<keyword evidence="2" id="KW-1185">Reference proteome</keyword>
<dbReference type="OrthoDB" id="5125560at2"/>
<proteinExistence type="predicted"/>